<organism evidence="1 2">
    <name type="scientific">Seminavis robusta</name>
    <dbReference type="NCBI Taxonomy" id="568900"/>
    <lineage>
        <taxon>Eukaryota</taxon>
        <taxon>Sar</taxon>
        <taxon>Stramenopiles</taxon>
        <taxon>Ochrophyta</taxon>
        <taxon>Bacillariophyta</taxon>
        <taxon>Bacillariophyceae</taxon>
        <taxon>Bacillariophycidae</taxon>
        <taxon>Naviculales</taxon>
        <taxon>Naviculaceae</taxon>
        <taxon>Seminavis</taxon>
    </lineage>
</organism>
<proteinExistence type="predicted"/>
<gene>
    <name evidence="1" type="ORF">SEMRO_602_G173810.1</name>
</gene>
<accession>A0A9N8E2Y5</accession>
<reference evidence="1" key="1">
    <citation type="submission" date="2020-06" db="EMBL/GenBank/DDBJ databases">
        <authorList>
            <consortium name="Plant Systems Biology data submission"/>
        </authorList>
    </citation>
    <scope>NUCLEOTIDE SEQUENCE</scope>
    <source>
        <strain evidence="1">D6</strain>
    </source>
</reference>
<dbReference type="AlphaFoldDB" id="A0A9N8E2Y5"/>
<protein>
    <submittedName>
        <fullName evidence="1">Uncharacterized protein</fullName>
    </submittedName>
</protein>
<dbReference type="Proteomes" id="UP001153069">
    <property type="component" value="Unassembled WGS sequence"/>
</dbReference>
<evidence type="ECO:0000313" key="2">
    <source>
        <dbReference type="Proteomes" id="UP001153069"/>
    </source>
</evidence>
<dbReference type="EMBL" id="CAICTM010000601">
    <property type="protein sequence ID" value="CAB9513621.1"/>
    <property type="molecule type" value="Genomic_DNA"/>
</dbReference>
<name>A0A9N8E2Y5_9STRA</name>
<sequence length="118" mass="12912">MSSPEAAPSVKRTARLKQQGEKYTLFLLENGTPVETKIIESKEDKIGGLGLIDEDGFPIPGAKYSMVTKGSSLELDDGNCNKYEVENETPFDAANGEFCFGSFVRLLLNLFRSSLANN</sequence>
<comment type="caution">
    <text evidence="1">The sequence shown here is derived from an EMBL/GenBank/DDBJ whole genome shotgun (WGS) entry which is preliminary data.</text>
</comment>
<keyword evidence="2" id="KW-1185">Reference proteome</keyword>
<evidence type="ECO:0000313" key="1">
    <source>
        <dbReference type="EMBL" id="CAB9513621.1"/>
    </source>
</evidence>